<sequence length="251" mass="28448">MGSEPLCTRPERGHRPFTRLTDNTTIELIIETESGESTFTLPKQYLVAVSPYFEKALSGEWVESRKRQIRLGDLKASTMHIFVEWLFTRDIFLVFHGSEGPSAMDLARTAASSGMMQSAEWCDIAKKLQRGMLSLYVFGDKFDVPQLRRDAIDNMSEFLFTTRTPPQSKVVSLAYDCLPENSPMIKLFIDAYARVGDESHIQAARVEDIPMEFFIDVLLQMKSTSVGEYNSCDYHGHDVKDHAEAMNGERG</sequence>
<feature type="domain" description="BTB" evidence="1">
    <location>
        <begin position="24"/>
        <end position="95"/>
    </location>
</feature>
<dbReference type="InterPro" id="IPR011333">
    <property type="entry name" value="SKP1/BTB/POZ_sf"/>
</dbReference>
<dbReference type="EMBL" id="WNWR01000651">
    <property type="protein sequence ID" value="KAE9971988.1"/>
    <property type="molecule type" value="Genomic_DNA"/>
</dbReference>
<evidence type="ECO:0000313" key="4">
    <source>
        <dbReference type="Proteomes" id="UP000447873"/>
    </source>
</evidence>
<gene>
    <name evidence="3" type="ORF">EG327_009659</name>
    <name evidence="2" type="ORF">EG328_011287</name>
</gene>
<dbReference type="Pfam" id="PF00651">
    <property type="entry name" value="BTB"/>
    <property type="match status" value="1"/>
</dbReference>
<dbReference type="SUPFAM" id="SSF54695">
    <property type="entry name" value="POZ domain"/>
    <property type="match status" value="1"/>
</dbReference>
<dbReference type="CDD" id="cd18186">
    <property type="entry name" value="BTB_POZ_ZBTB_KLHL-like"/>
    <property type="match status" value="1"/>
</dbReference>
<dbReference type="AlphaFoldDB" id="A0A8H3YKZ4"/>
<organism evidence="2 4">
    <name type="scientific">Venturia inaequalis</name>
    <name type="common">Apple scab fungus</name>
    <dbReference type="NCBI Taxonomy" id="5025"/>
    <lineage>
        <taxon>Eukaryota</taxon>
        <taxon>Fungi</taxon>
        <taxon>Dikarya</taxon>
        <taxon>Ascomycota</taxon>
        <taxon>Pezizomycotina</taxon>
        <taxon>Dothideomycetes</taxon>
        <taxon>Pleosporomycetidae</taxon>
        <taxon>Venturiales</taxon>
        <taxon>Venturiaceae</taxon>
        <taxon>Venturia</taxon>
    </lineage>
</organism>
<dbReference type="PROSITE" id="PS50097">
    <property type="entry name" value="BTB"/>
    <property type="match status" value="1"/>
</dbReference>
<dbReference type="Proteomes" id="UP000490939">
    <property type="component" value="Unassembled WGS sequence"/>
</dbReference>
<evidence type="ECO:0000313" key="2">
    <source>
        <dbReference type="EMBL" id="KAE9963563.1"/>
    </source>
</evidence>
<evidence type="ECO:0000259" key="1">
    <source>
        <dbReference type="PROSITE" id="PS50097"/>
    </source>
</evidence>
<dbReference type="OrthoDB" id="194443at2759"/>
<keyword evidence="5" id="KW-1185">Reference proteome</keyword>
<name>A0A8H3YKZ4_VENIN</name>
<evidence type="ECO:0000313" key="3">
    <source>
        <dbReference type="EMBL" id="KAE9971988.1"/>
    </source>
</evidence>
<dbReference type="EMBL" id="WNWS01000818">
    <property type="protein sequence ID" value="KAE9963563.1"/>
    <property type="molecule type" value="Genomic_DNA"/>
</dbReference>
<comment type="caution">
    <text evidence="2">The sequence shown here is derived from an EMBL/GenBank/DDBJ whole genome shotgun (WGS) entry which is preliminary data.</text>
</comment>
<dbReference type="PANTHER" id="PTHR47843">
    <property type="entry name" value="BTB DOMAIN-CONTAINING PROTEIN-RELATED"/>
    <property type="match status" value="1"/>
</dbReference>
<dbReference type="Proteomes" id="UP000447873">
    <property type="component" value="Unassembled WGS sequence"/>
</dbReference>
<dbReference type="InterPro" id="IPR000210">
    <property type="entry name" value="BTB/POZ_dom"/>
</dbReference>
<evidence type="ECO:0000313" key="5">
    <source>
        <dbReference type="Proteomes" id="UP000490939"/>
    </source>
</evidence>
<dbReference type="PANTHER" id="PTHR47843:SF2">
    <property type="entry name" value="BTB DOMAIN-CONTAINING PROTEIN"/>
    <property type="match status" value="1"/>
</dbReference>
<protein>
    <recommendedName>
        <fullName evidence="1">BTB domain-containing protein</fullName>
    </recommendedName>
</protein>
<dbReference type="Gene3D" id="3.30.710.10">
    <property type="entry name" value="Potassium Channel Kv1.1, Chain A"/>
    <property type="match status" value="1"/>
</dbReference>
<proteinExistence type="predicted"/>
<accession>A0A8H3YKZ4</accession>
<reference evidence="2 4" key="1">
    <citation type="submission" date="2018-12" db="EMBL/GenBank/DDBJ databases">
        <title>Venturia inaequalis Genome Resource.</title>
        <authorList>
            <person name="Lichtner F.J."/>
        </authorList>
    </citation>
    <scope>NUCLEOTIDE SEQUENCE [LARGE SCALE GENOMIC DNA]</scope>
    <source>
        <strain evidence="2 4">120213</strain>
        <strain evidence="3 5">DMI_063113</strain>
    </source>
</reference>